<dbReference type="InterPro" id="IPR003651">
    <property type="entry name" value="Endonuclease3_FeS-loop_motif"/>
</dbReference>
<sequence length="211" mass="23534">MNRKERAAEIFARLSRRYPAPKPALAYTNAWELLVATALSAQCTDERVNMVTPVFFERWPSIEDAAEADVAEIEEVVRSTGFFRNKAKNIKAAATRIMEVYNGEVPRTMAELITLGGVARKTASIVLANAFGVNEGIAVDTHVKRLAFRMGLTTKTEPVQIEKDLMPLFPRETWGDVNHLLVFFGREVCPARKPHCDVCELNDICPKKGVA</sequence>
<keyword evidence="14" id="KW-0540">Nuclease</keyword>
<evidence type="ECO:0000256" key="2">
    <source>
        <dbReference type="ARBA" id="ARBA00022485"/>
    </source>
</evidence>
<feature type="binding site" evidence="12">
    <location>
        <position position="205"/>
    </location>
    <ligand>
        <name>[4Fe-4S] cluster</name>
        <dbReference type="ChEBI" id="CHEBI:49883"/>
    </ligand>
</feature>
<evidence type="ECO:0000313" key="14">
    <source>
        <dbReference type="EMBL" id="EGB13833.1"/>
    </source>
</evidence>
<keyword evidence="8 12" id="KW-0238">DNA-binding</keyword>
<comment type="cofactor">
    <cofactor evidence="12">
        <name>[4Fe-4S] cluster</name>
        <dbReference type="ChEBI" id="CHEBI:49883"/>
    </cofactor>
    <text evidence="12">Binds 1 [4Fe-4S] cluster.</text>
</comment>
<keyword evidence="5 12" id="KW-0378">Hydrolase</keyword>
<evidence type="ECO:0000256" key="12">
    <source>
        <dbReference type="HAMAP-Rule" id="MF_00942"/>
    </source>
</evidence>
<dbReference type="InterPro" id="IPR003265">
    <property type="entry name" value="HhH-GPD_domain"/>
</dbReference>
<feature type="domain" description="HhH-GPD" evidence="13">
    <location>
        <begin position="39"/>
        <end position="187"/>
    </location>
</feature>
<reference evidence="14 15" key="1">
    <citation type="journal article" date="2011" name="J. Bacteriol.">
        <title>Genome sequence of the mercury-methylating strain Desulfovibrio desulfuricans ND132.</title>
        <authorList>
            <person name="Brown S.D."/>
            <person name="Gilmour C.C."/>
            <person name="Kucken A.M."/>
            <person name="Wall J.D."/>
            <person name="Elias D.A."/>
            <person name="Brandt C.C."/>
            <person name="Podar M."/>
            <person name="Chertkov O."/>
            <person name="Held B."/>
            <person name="Bruce D.C."/>
            <person name="Detter J.C."/>
            <person name="Tapia R."/>
            <person name="Han C.S."/>
            <person name="Goodwin L.A."/>
            <person name="Cheng J.F."/>
            <person name="Pitluck S."/>
            <person name="Woyke T."/>
            <person name="Mikhailova N."/>
            <person name="Ivanova N.N."/>
            <person name="Han J."/>
            <person name="Lucas S."/>
            <person name="Lapidus A.L."/>
            <person name="Land M.L."/>
            <person name="Hauser L.J."/>
            <person name="Palumbo A.V."/>
        </authorList>
    </citation>
    <scope>NUCLEOTIDE SEQUENCE [LARGE SCALE GENOMIC DNA]</scope>
    <source>
        <strain evidence="14 15">ND132</strain>
    </source>
</reference>
<dbReference type="eggNOG" id="COG0177">
    <property type="taxonomic scope" value="Bacteria"/>
</dbReference>
<comment type="catalytic activity">
    <reaction evidence="12">
        <text>2'-deoxyribonucleotide-(2'-deoxyribose 5'-phosphate)-2'-deoxyribonucleotide-DNA = a 3'-end 2'-deoxyribonucleotide-(2,3-dehydro-2,3-deoxyribose 5'-phosphate)-DNA + a 5'-end 5'-phospho-2'-deoxyribonucleoside-DNA + H(+)</text>
        <dbReference type="Rhea" id="RHEA:66592"/>
        <dbReference type="Rhea" id="RHEA-COMP:13180"/>
        <dbReference type="Rhea" id="RHEA-COMP:16897"/>
        <dbReference type="Rhea" id="RHEA-COMP:17067"/>
        <dbReference type="ChEBI" id="CHEBI:15378"/>
        <dbReference type="ChEBI" id="CHEBI:136412"/>
        <dbReference type="ChEBI" id="CHEBI:157695"/>
        <dbReference type="ChEBI" id="CHEBI:167181"/>
        <dbReference type="EC" id="4.2.99.18"/>
    </reaction>
</comment>
<dbReference type="PIRSF" id="PIRSF001435">
    <property type="entry name" value="Nth"/>
    <property type="match status" value="1"/>
</dbReference>
<evidence type="ECO:0000256" key="3">
    <source>
        <dbReference type="ARBA" id="ARBA00022723"/>
    </source>
</evidence>
<dbReference type="STRING" id="641491.DND132_0617"/>
<dbReference type="HAMAP" id="MF_00942">
    <property type="entry name" value="Nth"/>
    <property type="match status" value="1"/>
</dbReference>
<dbReference type="KEGG" id="ddn:DND132_0617"/>
<dbReference type="Gene3D" id="1.10.340.30">
    <property type="entry name" value="Hypothetical protein, domain 2"/>
    <property type="match status" value="1"/>
</dbReference>
<organism evidence="14 15">
    <name type="scientific">Pseudodesulfovibrio mercurii</name>
    <dbReference type="NCBI Taxonomy" id="641491"/>
    <lineage>
        <taxon>Bacteria</taxon>
        <taxon>Pseudomonadati</taxon>
        <taxon>Thermodesulfobacteriota</taxon>
        <taxon>Desulfovibrionia</taxon>
        <taxon>Desulfovibrionales</taxon>
        <taxon>Desulfovibrionaceae</taxon>
    </lineage>
</organism>
<evidence type="ECO:0000256" key="7">
    <source>
        <dbReference type="ARBA" id="ARBA00023014"/>
    </source>
</evidence>
<feature type="binding site" evidence="12">
    <location>
        <position position="196"/>
    </location>
    <ligand>
        <name>[4Fe-4S] cluster</name>
        <dbReference type="ChEBI" id="CHEBI:49883"/>
    </ligand>
</feature>
<proteinExistence type="inferred from homology"/>
<dbReference type="PANTHER" id="PTHR10359:SF18">
    <property type="entry name" value="ENDONUCLEASE III"/>
    <property type="match status" value="1"/>
</dbReference>
<protein>
    <recommendedName>
        <fullName evidence="12">Endonuclease III</fullName>
        <ecNumber evidence="12">4.2.99.18</ecNumber>
    </recommendedName>
    <alternativeName>
        <fullName evidence="12">DNA-(apurinic or apyrimidinic site) lyase</fullName>
    </alternativeName>
</protein>
<comment type="similarity">
    <text evidence="1 12">Belongs to the Nth/MutY family.</text>
</comment>
<dbReference type="OrthoDB" id="9800977at2"/>
<accession>F0JG85</accession>
<feature type="binding site" evidence="12">
    <location>
        <position position="189"/>
    </location>
    <ligand>
        <name>[4Fe-4S] cluster</name>
        <dbReference type="ChEBI" id="CHEBI:49883"/>
    </ligand>
</feature>
<keyword evidence="2 12" id="KW-0004">4Fe-4S</keyword>
<keyword evidence="6 12" id="KW-0408">Iron</keyword>
<dbReference type="GO" id="GO:0006285">
    <property type="term" value="P:base-excision repair, AP site formation"/>
    <property type="evidence" value="ECO:0007669"/>
    <property type="project" value="TreeGrafter"/>
</dbReference>
<dbReference type="Gene3D" id="1.10.1670.10">
    <property type="entry name" value="Helix-hairpin-Helix base-excision DNA repair enzymes (C-terminal)"/>
    <property type="match status" value="1"/>
</dbReference>
<gene>
    <name evidence="12" type="primary">nth</name>
    <name evidence="14" type="ORF">DND132_0617</name>
</gene>
<evidence type="ECO:0000256" key="9">
    <source>
        <dbReference type="ARBA" id="ARBA00023204"/>
    </source>
</evidence>
<keyword evidence="15" id="KW-1185">Reference proteome</keyword>
<dbReference type="Pfam" id="PF00730">
    <property type="entry name" value="HhH-GPD"/>
    <property type="match status" value="1"/>
</dbReference>
<evidence type="ECO:0000256" key="4">
    <source>
        <dbReference type="ARBA" id="ARBA00022763"/>
    </source>
</evidence>
<dbReference type="EC" id="4.2.99.18" evidence="12"/>
<name>F0JG85_9BACT</name>
<dbReference type="GO" id="GO:0019104">
    <property type="term" value="F:DNA N-glycosylase activity"/>
    <property type="evidence" value="ECO:0007669"/>
    <property type="project" value="UniProtKB-UniRule"/>
</dbReference>
<evidence type="ECO:0000256" key="10">
    <source>
        <dbReference type="ARBA" id="ARBA00023239"/>
    </source>
</evidence>
<dbReference type="NCBIfam" id="TIGR01083">
    <property type="entry name" value="nth"/>
    <property type="match status" value="1"/>
</dbReference>
<dbReference type="GO" id="GO:0046872">
    <property type="term" value="F:metal ion binding"/>
    <property type="evidence" value="ECO:0007669"/>
    <property type="project" value="UniProtKB-KW"/>
</dbReference>
<keyword evidence="10 12" id="KW-0456">Lyase</keyword>
<dbReference type="GO" id="GO:0051539">
    <property type="term" value="F:4 iron, 4 sulfur cluster binding"/>
    <property type="evidence" value="ECO:0007669"/>
    <property type="project" value="UniProtKB-UniRule"/>
</dbReference>
<dbReference type="SMR" id="F0JG85"/>
<dbReference type="SMART" id="SM00525">
    <property type="entry name" value="FES"/>
    <property type="match status" value="1"/>
</dbReference>
<dbReference type="HOGENOM" id="CLU_012862_3_3_7"/>
<evidence type="ECO:0000256" key="5">
    <source>
        <dbReference type="ARBA" id="ARBA00022801"/>
    </source>
</evidence>
<keyword evidence="9 12" id="KW-0234">DNA repair</keyword>
<dbReference type="SMART" id="SM00478">
    <property type="entry name" value="ENDO3c"/>
    <property type="match status" value="1"/>
</dbReference>
<feature type="binding site" evidence="12">
    <location>
        <position position="199"/>
    </location>
    <ligand>
        <name>[4Fe-4S] cluster</name>
        <dbReference type="ChEBI" id="CHEBI:49883"/>
    </ligand>
</feature>
<dbReference type="Proteomes" id="UP000007845">
    <property type="component" value="Chromosome"/>
</dbReference>
<dbReference type="EMBL" id="CP003220">
    <property type="protein sequence ID" value="EGB13833.1"/>
    <property type="molecule type" value="Genomic_DNA"/>
</dbReference>
<evidence type="ECO:0000256" key="11">
    <source>
        <dbReference type="ARBA" id="ARBA00023295"/>
    </source>
</evidence>
<evidence type="ECO:0000256" key="6">
    <source>
        <dbReference type="ARBA" id="ARBA00023004"/>
    </source>
</evidence>
<dbReference type="AlphaFoldDB" id="F0JG85"/>
<evidence type="ECO:0000259" key="13">
    <source>
        <dbReference type="SMART" id="SM00478"/>
    </source>
</evidence>
<keyword evidence="3 12" id="KW-0479">Metal-binding</keyword>
<keyword evidence="4 12" id="KW-0227">DNA damage</keyword>
<dbReference type="SUPFAM" id="SSF48150">
    <property type="entry name" value="DNA-glycosylase"/>
    <property type="match status" value="1"/>
</dbReference>
<keyword evidence="7 12" id="KW-0411">Iron-sulfur</keyword>
<dbReference type="FunFam" id="1.10.1670.10:FF:000001">
    <property type="entry name" value="Endonuclease III"/>
    <property type="match status" value="1"/>
</dbReference>
<dbReference type="InterPro" id="IPR005759">
    <property type="entry name" value="Nth"/>
</dbReference>
<dbReference type="GO" id="GO:0003677">
    <property type="term" value="F:DNA binding"/>
    <property type="evidence" value="ECO:0007669"/>
    <property type="project" value="UniProtKB-UniRule"/>
</dbReference>
<dbReference type="PANTHER" id="PTHR10359">
    <property type="entry name" value="A/G-SPECIFIC ADENINE GLYCOSYLASE/ENDONUCLEASE III"/>
    <property type="match status" value="1"/>
</dbReference>
<dbReference type="InterPro" id="IPR011257">
    <property type="entry name" value="DNA_glycosylase"/>
</dbReference>
<evidence type="ECO:0000313" key="15">
    <source>
        <dbReference type="Proteomes" id="UP000007845"/>
    </source>
</evidence>
<dbReference type="InterPro" id="IPR023170">
    <property type="entry name" value="HhH_base_excis_C"/>
</dbReference>
<keyword evidence="11 12" id="KW-0326">Glycosidase</keyword>
<dbReference type="CDD" id="cd00056">
    <property type="entry name" value="ENDO3c"/>
    <property type="match status" value="1"/>
</dbReference>
<keyword evidence="14" id="KW-0255">Endonuclease</keyword>
<evidence type="ECO:0000256" key="1">
    <source>
        <dbReference type="ARBA" id="ARBA00008343"/>
    </source>
</evidence>
<dbReference type="GO" id="GO:0140078">
    <property type="term" value="F:class I DNA-(apurinic or apyrimidinic site) endonuclease activity"/>
    <property type="evidence" value="ECO:0007669"/>
    <property type="project" value="UniProtKB-EC"/>
</dbReference>
<evidence type="ECO:0000256" key="8">
    <source>
        <dbReference type="ARBA" id="ARBA00023125"/>
    </source>
</evidence>
<comment type="function">
    <text evidence="12">DNA repair enzyme that has both DNA N-glycosylase activity and AP-lyase activity. The DNA N-glycosylase activity releases various damaged pyrimidines from DNA by cleaving the N-glycosidic bond, leaving an AP (apurinic/apyrimidinic) site. The AP-lyase activity cleaves the phosphodiester bond 3' to the AP site by a beta-elimination, leaving a 3'-terminal unsaturated sugar and a product with a terminal 5'-phosphate.</text>
</comment>
<dbReference type="RefSeq" id="WP_014321261.1">
    <property type="nucleotide sequence ID" value="NC_016803.1"/>
</dbReference>
<dbReference type="FunFam" id="1.10.340.30:FF:000001">
    <property type="entry name" value="Endonuclease III"/>
    <property type="match status" value="1"/>
</dbReference>